<evidence type="ECO:0000313" key="2">
    <source>
        <dbReference type="Proteomes" id="UP000321393"/>
    </source>
</evidence>
<sequence length="100" mass="11395">MQDSKGGFLPMAHGMSICKNQCPKTQDERERMQKILYASAIGSIMYAKLCTRPDVSCSLSLTSRYKSDLVWICVLFEWRRCELEEFQTSNSAIDSTTEAK</sequence>
<dbReference type="AlphaFoldDB" id="A0A5A7UW12"/>
<organism evidence="1 2">
    <name type="scientific">Cucumis melo var. makuwa</name>
    <name type="common">Oriental melon</name>
    <dbReference type="NCBI Taxonomy" id="1194695"/>
    <lineage>
        <taxon>Eukaryota</taxon>
        <taxon>Viridiplantae</taxon>
        <taxon>Streptophyta</taxon>
        <taxon>Embryophyta</taxon>
        <taxon>Tracheophyta</taxon>
        <taxon>Spermatophyta</taxon>
        <taxon>Magnoliopsida</taxon>
        <taxon>eudicotyledons</taxon>
        <taxon>Gunneridae</taxon>
        <taxon>Pentapetalae</taxon>
        <taxon>rosids</taxon>
        <taxon>fabids</taxon>
        <taxon>Cucurbitales</taxon>
        <taxon>Cucurbitaceae</taxon>
        <taxon>Benincaseae</taxon>
        <taxon>Cucumis</taxon>
    </lineage>
</organism>
<proteinExistence type="predicted"/>
<protein>
    <submittedName>
        <fullName evidence="1">Retrotransposon protein, putative, Ty1-copia subclass</fullName>
    </submittedName>
</protein>
<reference evidence="1 2" key="1">
    <citation type="submission" date="2019-08" db="EMBL/GenBank/DDBJ databases">
        <title>Draft genome sequences of two oriental melons (Cucumis melo L. var makuwa).</title>
        <authorList>
            <person name="Kwon S.-Y."/>
        </authorList>
    </citation>
    <scope>NUCLEOTIDE SEQUENCE [LARGE SCALE GENOMIC DNA]</scope>
    <source>
        <strain evidence="2">cv. SW 3</strain>
        <tissue evidence="1">Leaf</tissue>
    </source>
</reference>
<gene>
    <name evidence="1" type="ORF">E6C27_scaffold160G00520</name>
</gene>
<dbReference type="Proteomes" id="UP000321393">
    <property type="component" value="Unassembled WGS sequence"/>
</dbReference>
<dbReference type="OrthoDB" id="1689894at2759"/>
<accession>A0A5A7UW12</accession>
<name>A0A5A7UW12_CUCMM</name>
<evidence type="ECO:0000313" key="1">
    <source>
        <dbReference type="EMBL" id="KAA0060082.1"/>
    </source>
</evidence>
<dbReference type="EMBL" id="SSTE01005747">
    <property type="protein sequence ID" value="KAA0060082.1"/>
    <property type="molecule type" value="Genomic_DNA"/>
</dbReference>
<comment type="caution">
    <text evidence="1">The sequence shown here is derived from an EMBL/GenBank/DDBJ whole genome shotgun (WGS) entry which is preliminary data.</text>
</comment>